<evidence type="ECO:0000256" key="1">
    <source>
        <dbReference type="SAM" id="MobiDB-lite"/>
    </source>
</evidence>
<comment type="caution">
    <text evidence="2">The sequence shown here is derived from an EMBL/GenBank/DDBJ whole genome shotgun (WGS) entry which is preliminary data.</text>
</comment>
<keyword evidence="3" id="KW-1185">Reference proteome</keyword>
<feature type="region of interest" description="Disordered" evidence="1">
    <location>
        <begin position="54"/>
        <end position="75"/>
    </location>
</feature>
<proteinExistence type="predicted"/>
<sequence>MNAPERFEMFVLPDGIEISRFRSMAGEVTGVTNFGEFGVGNNMMAGDNSGAGGAGGMYSQMDSTSGMHEEHDTDF</sequence>
<accession>A0A1R1YGN0</accession>
<reference evidence="2 3" key="1">
    <citation type="submission" date="2017-01" db="EMBL/GenBank/DDBJ databases">
        <authorList>
            <person name="Mah S.A."/>
            <person name="Swanson W.J."/>
            <person name="Moy G.W."/>
            <person name="Vacquier V.D."/>
        </authorList>
    </citation>
    <scope>NUCLEOTIDE SEQUENCE [LARGE SCALE GENOMIC DNA]</scope>
    <source>
        <strain evidence="2 3">GSMNP</strain>
    </source>
</reference>
<dbReference type="OrthoDB" id="10248581at2759"/>
<evidence type="ECO:0000313" key="2">
    <source>
        <dbReference type="EMBL" id="OMJ26043.1"/>
    </source>
</evidence>
<dbReference type="EMBL" id="LSSN01000074">
    <property type="protein sequence ID" value="OMJ26043.1"/>
    <property type="molecule type" value="Genomic_DNA"/>
</dbReference>
<dbReference type="AlphaFoldDB" id="A0A1R1YGN0"/>
<dbReference type="Proteomes" id="UP000187283">
    <property type="component" value="Unassembled WGS sequence"/>
</dbReference>
<organism evidence="2 3">
    <name type="scientific">Smittium culicis</name>
    <dbReference type="NCBI Taxonomy" id="133412"/>
    <lineage>
        <taxon>Eukaryota</taxon>
        <taxon>Fungi</taxon>
        <taxon>Fungi incertae sedis</taxon>
        <taxon>Zoopagomycota</taxon>
        <taxon>Kickxellomycotina</taxon>
        <taxon>Harpellomycetes</taxon>
        <taxon>Harpellales</taxon>
        <taxon>Legeriomycetaceae</taxon>
        <taxon>Smittium</taxon>
    </lineage>
</organism>
<evidence type="ECO:0000313" key="3">
    <source>
        <dbReference type="Proteomes" id="UP000187283"/>
    </source>
</evidence>
<gene>
    <name evidence="2" type="ORF">AYI70_g467</name>
</gene>
<name>A0A1R1YGN0_9FUNG</name>
<protein>
    <submittedName>
        <fullName evidence="2">Uncharacterized protein</fullName>
    </submittedName>
</protein>